<evidence type="ECO:0000313" key="4">
    <source>
        <dbReference type="Proteomes" id="UP001610432"/>
    </source>
</evidence>
<keyword evidence="4" id="KW-1185">Reference proteome</keyword>
<keyword evidence="1" id="KW-0812">Transmembrane</keyword>
<dbReference type="Proteomes" id="UP001610432">
    <property type="component" value="Unassembled WGS sequence"/>
</dbReference>
<evidence type="ECO:0000256" key="1">
    <source>
        <dbReference type="SAM" id="Phobius"/>
    </source>
</evidence>
<keyword evidence="1" id="KW-1133">Transmembrane helix</keyword>
<proteinExistence type="predicted"/>
<evidence type="ECO:0000259" key="2">
    <source>
        <dbReference type="Pfam" id="PF20237"/>
    </source>
</evidence>
<dbReference type="GeneID" id="98140868"/>
<dbReference type="Pfam" id="PF20237">
    <property type="entry name" value="DUF6594"/>
    <property type="match status" value="1"/>
</dbReference>
<feature type="transmembrane region" description="Helical" evidence="1">
    <location>
        <begin position="204"/>
        <end position="223"/>
    </location>
</feature>
<comment type="caution">
    <text evidence="3">The sequence shown here is derived from an EMBL/GenBank/DDBJ whole genome shotgun (WGS) entry which is preliminary data.</text>
</comment>
<accession>A0ABR4LIK1</accession>
<feature type="domain" description="DUF6594" evidence="2">
    <location>
        <begin position="23"/>
        <end position="242"/>
    </location>
</feature>
<sequence>MAAQREKKNLVDYVNRSLNQEEDFHFMRFEFLQRVNIVRMELDLIQLKGRIQDPNRLSCDDDLDMLKTTLEDYATAIQNYNFLHSRKEMEKTAAQERRWLMQRYFHSGLTNNTPSFHSHYSYFSEADAEIDPLRRSLMRYLPSSLAYSSEEYHARQREYSEGRPPKIVSTFVDRLARFLVALTGGVFLIVPTIIMTLRPSQTKSLVVVSITVLFFTFVLSFAVRVSNVETLVAAATYAAVMVVFLGATNGNTTT</sequence>
<dbReference type="EMBL" id="JBFXLQ010000041">
    <property type="protein sequence ID" value="KAL2864381.1"/>
    <property type="molecule type" value="Genomic_DNA"/>
</dbReference>
<feature type="transmembrane region" description="Helical" evidence="1">
    <location>
        <begin position="230"/>
        <end position="248"/>
    </location>
</feature>
<protein>
    <recommendedName>
        <fullName evidence="2">DUF6594 domain-containing protein</fullName>
    </recommendedName>
</protein>
<dbReference type="InterPro" id="IPR046529">
    <property type="entry name" value="DUF6594"/>
</dbReference>
<keyword evidence="1" id="KW-0472">Membrane</keyword>
<feature type="transmembrane region" description="Helical" evidence="1">
    <location>
        <begin position="175"/>
        <end position="198"/>
    </location>
</feature>
<evidence type="ECO:0000313" key="3">
    <source>
        <dbReference type="EMBL" id="KAL2864381.1"/>
    </source>
</evidence>
<organism evidence="3 4">
    <name type="scientific">Aspergillus lucknowensis</name>
    <dbReference type="NCBI Taxonomy" id="176173"/>
    <lineage>
        <taxon>Eukaryota</taxon>
        <taxon>Fungi</taxon>
        <taxon>Dikarya</taxon>
        <taxon>Ascomycota</taxon>
        <taxon>Pezizomycotina</taxon>
        <taxon>Eurotiomycetes</taxon>
        <taxon>Eurotiomycetidae</taxon>
        <taxon>Eurotiales</taxon>
        <taxon>Aspergillaceae</taxon>
        <taxon>Aspergillus</taxon>
        <taxon>Aspergillus subgen. Nidulantes</taxon>
    </lineage>
</organism>
<reference evidence="3 4" key="1">
    <citation type="submission" date="2024-07" db="EMBL/GenBank/DDBJ databases">
        <title>Section-level genome sequencing and comparative genomics of Aspergillus sections Usti and Cavernicolus.</title>
        <authorList>
            <consortium name="Lawrence Berkeley National Laboratory"/>
            <person name="Nybo J.L."/>
            <person name="Vesth T.C."/>
            <person name="Theobald S."/>
            <person name="Frisvad J.C."/>
            <person name="Larsen T.O."/>
            <person name="Kjaerboelling I."/>
            <person name="Rothschild-Mancinelli K."/>
            <person name="Lyhne E.K."/>
            <person name="Kogle M.E."/>
            <person name="Barry K."/>
            <person name="Clum A."/>
            <person name="Na H."/>
            <person name="Ledsgaard L."/>
            <person name="Lin J."/>
            <person name="Lipzen A."/>
            <person name="Kuo A."/>
            <person name="Riley R."/>
            <person name="Mondo S."/>
            <person name="Labutti K."/>
            <person name="Haridas S."/>
            <person name="Pangalinan J."/>
            <person name="Salamov A.A."/>
            <person name="Simmons B.A."/>
            <person name="Magnuson J.K."/>
            <person name="Chen J."/>
            <person name="Drula E."/>
            <person name="Henrissat B."/>
            <person name="Wiebenga A."/>
            <person name="Lubbers R.J."/>
            <person name="Gomes A.C."/>
            <person name="Macurrencykelacurrency M.R."/>
            <person name="Stajich J."/>
            <person name="Grigoriev I.V."/>
            <person name="Mortensen U.H."/>
            <person name="De Vries R.P."/>
            <person name="Baker S.E."/>
            <person name="Andersen M.R."/>
        </authorList>
    </citation>
    <scope>NUCLEOTIDE SEQUENCE [LARGE SCALE GENOMIC DNA]</scope>
    <source>
        <strain evidence="3 4">CBS 449.75</strain>
    </source>
</reference>
<dbReference type="RefSeq" id="XP_070883360.1">
    <property type="nucleotide sequence ID" value="XM_071025796.1"/>
</dbReference>
<gene>
    <name evidence="3" type="ORF">BJX67DRAFT_224098</name>
</gene>
<name>A0ABR4LIK1_9EURO</name>